<dbReference type="RefSeq" id="WP_017137659.1">
    <property type="nucleotide sequence ID" value="NZ_JACAOZ010000010.1"/>
</dbReference>
<keyword evidence="1" id="KW-0282">Flagellum</keyword>
<dbReference type="EMBL" id="JACAOZ010000010">
    <property type="protein sequence ID" value="NVZ57186.1"/>
    <property type="molecule type" value="Genomic_DNA"/>
</dbReference>
<accession>A0A7Y7RRW6</accession>
<dbReference type="InterPro" id="IPR049757">
    <property type="entry name" value="T3SS_HrpP-like_C"/>
</dbReference>
<dbReference type="AlphaFoldDB" id="A0A7Y7RRW6"/>
<keyword evidence="1" id="KW-0969">Cilium</keyword>
<protein>
    <submittedName>
        <fullName evidence="1">Flagellar hook-length control protein FliK</fullName>
    </submittedName>
</protein>
<evidence type="ECO:0000313" key="1">
    <source>
        <dbReference type="EMBL" id="NVZ57186.1"/>
    </source>
</evidence>
<keyword evidence="1" id="KW-0966">Cell projection</keyword>
<sequence>MKQVSNAAPEQRRMRELREEREPSVAAYVPVEQGRLFAYLLAGGAAEKRFGHSRMDIKASVEAARADMLVEQLVAPIQAGGQWPLQFVLCMPRLGRVNALVHREQNTWAIELDAEEEATNRWLRGVRQQCQERCTQALGQPVKFYLPGTRS</sequence>
<comment type="caution">
    <text evidence="1">The sequence shown here is derived from an EMBL/GenBank/DDBJ whole genome shotgun (WGS) entry which is preliminary data.</text>
</comment>
<gene>
    <name evidence="1" type="ORF">HX797_13045</name>
</gene>
<proteinExistence type="predicted"/>
<name>A0A7Y7RRW6_9PSED</name>
<reference evidence="1 2" key="1">
    <citation type="submission" date="2020-04" db="EMBL/GenBank/DDBJ databases">
        <title>Molecular characterization of pseudomonads from Agaricus bisporus reveal novel blotch 2 pathogens in Western Europe.</title>
        <authorList>
            <person name="Taparia T."/>
            <person name="Krijger M."/>
            <person name="Haynes E."/>
            <person name="Elpinstone J.G."/>
            <person name="Noble R."/>
            <person name="Van Der Wolf J."/>
        </authorList>
    </citation>
    <scope>NUCLEOTIDE SEQUENCE [LARGE SCALE GENOMIC DNA]</scope>
    <source>
        <strain evidence="1 2">B7002</strain>
    </source>
</reference>
<organism evidence="1 2">
    <name type="scientific">Pseudomonas edaphica</name>
    <dbReference type="NCBI Taxonomy" id="2006980"/>
    <lineage>
        <taxon>Bacteria</taxon>
        <taxon>Pseudomonadati</taxon>
        <taxon>Pseudomonadota</taxon>
        <taxon>Gammaproteobacteria</taxon>
        <taxon>Pseudomonadales</taxon>
        <taxon>Pseudomonadaceae</taxon>
        <taxon>Pseudomonas</taxon>
    </lineage>
</organism>
<dbReference type="Proteomes" id="UP000560470">
    <property type="component" value="Unassembled WGS sequence"/>
</dbReference>
<evidence type="ECO:0000313" key="2">
    <source>
        <dbReference type="Proteomes" id="UP000560470"/>
    </source>
</evidence>
<dbReference type="CDD" id="cd17468">
    <property type="entry name" value="T3SS_HrpP_C"/>
    <property type="match status" value="1"/>
</dbReference>